<evidence type="ECO:0000256" key="9">
    <source>
        <dbReference type="ARBA" id="ARBA00023211"/>
    </source>
</evidence>
<evidence type="ECO:0000256" key="10">
    <source>
        <dbReference type="RuleBase" id="RU000590"/>
    </source>
</evidence>
<dbReference type="SUPFAM" id="SSF53092">
    <property type="entry name" value="Creatinase/prolidase N-terminal domain"/>
    <property type="match status" value="1"/>
</dbReference>
<dbReference type="InterPro" id="IPR036005">
    <property type="entry name" value="Creatinase/aminopeptidase-like"/>
</dbReference>
<evidence type="ECO:0000256" key="5">
    <source>
        <dbReference type="ARBA" id="ARBA00022670"/>
    </source>
</evidence>
<dbReference type="EC" id="3.4.11.9" evidence="4"/>
<keyword evidence="9" id="KW-0464">Manganese</keyword>
<proteinExistence type="inferred from homology"/>
<feature type="signal peptide" evidence="11">
    <location>
        <begin position="1"/>
        <end position="25"/>
    </location>
</feature>
<dbReference type="SMART" id="SM01011">
    <property type="entry name" value="AMP_N"/>
    <property type="match status" value="1"/>
</dbReference>
<keyword evidence="6 10" id="KW-0479">Metal-binding</keyword>
<dbReference type="InterPro" id="IPR007865">
    <property type="entry name" value="Aminopep_P_N"/>
</dbReference>
<evidence type="ECO:0000256" key="1">
    <source>
        <dbReference type="ARBA" id="ARBA00001424"/>
    </source>
</evidence>
<organism evidence="13 14">
    <name type="scientific">Novosphingobium subterraneum</name>
    <dbReference type="NCBI Taxonomy" id="48936"/>
    <lineage>
        <taxon>Bacteria</taxon>
        <taxon>Pseudomonadati</taxon>
        <taxon>Pseudomonadota</taxon>
        <taxon>Alphaproteobacteria</taxon>
        <taxon>Sphingomonadales</taxon>
        <taxon>Sphingomonadaceae</taxon>
        <taxon>Novosphingobium</taxon>
    </lineage>
</organism>
<dbReference type="InterPro" id="IPR001131">
    <property type="entry name" value="Peptidase_M24B_aminopep-P_CS"/>
</dbReference>
<evidence type="ECO:0000256" key="6">
    <source>
        <dbReference type="ARBA" id="ARBA00022723"/>
    </source>
</evidence>
<evidence type="ECO:0000256" key="8">
    <source>
        <dbReference type="ARBA" id="ARBA00023049"/>
    </source>
</evidence>
<evidence type="ECO:0000256" key="2">
    <source>
        <dbReference type="ARBA" id="ARBA00001936"/>
    </source>
</evidence>
<dbReference type="GO" id="GO:0006508">
    <property type="term" value="P:proteolysis"/>
    <property type="evidence" value="ECO:0007669"/>
    <property type="project" value="UniProtKB-KW"/>
</dbReference>
<reference evidence="13 14" key="1">
    <citation type="submission" date="2014-10" db="EMBL/GenBank/DDBJ databases">
        <title>Draft genome sequence of Novosphingobium subterraneum DSM 12447.</title>
        <authorList>
            <person name="Gan H.M."/>
            <person name="Gan H.Y."/>
            <person name="Savka M.A."/>
        </authorList>
    </citation>
    <scope>NUCLEOTIDE SEQUENCE [LARGE SCALE GENOMIC DNA]</scope>
    <source>
        <strain evidence="13 14">DSM 12447</strain>
    </source>
</reference>
<dbReference type="InterPro" id="IPR006311">
    <property type="entry name" value="TAT_signal"/>
</dbReference>
<dbReference type="CDD" id="cd01087">
    <property type="entry name" value="Prolidase"/>
    <property type="match status" value="1"/>
</dbReference>
<evidence type="ECO:0000313" key="14">
    <source>
        <dbReference type="Proteomes" id="UP000031338"/>
    </source>
</evidence>
<comment type="caution">
    <text evidence="13">The sequence shown here is derived from an EMBL/GenBank/DDBJ whole genome shotgun (WGS) entry which is preliminary data.</text>
</comment>
<dbReference type="SUPFAM" id="SSF55920">
    <property type="entry name" value="Creatinase/aminopeptidase"/>
    <property type="match status" value="1"/>
</dbReference>
<sequence length="442" mass="47638">MHLTRRSLLAGAAAATASLSISIRAQVLPPPGFATPTGTFPFAPEVYRERRAKLMATLKDGVAVIHGAERERTSGPVSPPFYQSGDFAWLTGIVDEPGAVLVLAPAERTYREFLLLPSRDVETERWDVERLPLGSLIEQRTGIQRVRRTSGLDGLVTQLAARSRTLHFMGPITSASAPVPPAMELYGRVMSHVPGCTMKDQSALLPALRTVKESRELELMRKALAATQAGHLAAMKAVRPGMTERQLTAVLEDGFRQGGGEGLSYDSIVATGRNAASLHYAHGNALIGAQDLVLIDAAASVGSYACDITRTFPASGRFTTPQRADYELVMAAQDAAARLLKPGVIHEDMTEAVYALFRKAGRIDEFTHGLGHFVGLDVHDAGDYAKPIPAGAVITIEPGLYNQQMNQGIRIEDLYLVTPTGCERLSTGIPRTVAEIEAFMAR</sequence>
<dbReference type="PANTHER" id="PTHR43226:SF4">
    <property type="entry name" value="XAA-PRO AMINOPEPTIDASE 3"/>
    <property type="match status" value="1"/>
</dbReference>
<evidence type="ECO:0000256" key="7">
    <source>
        <dbReference type="ARBA" id="ARBA00022801"/>
    </source>
</evidence>
<dbReference type="RefSeq" id="WP_039333144.1">
    <property type="nucleotide sequence ID" value="NZ_JRVC01000006.1"/>
</dbReference>
<evidence type="ECO:0000313" key="13">
    <source>
        <dbReference type="EMBL" id="KHS47785.1"/>
    </source>
</evidence>
<dbReference type="InterPro" id="IPR000994">
    <property type="entry name" value="Pept_M24"/>
</dbReference>
<dbReference type="PATRIC" id="fig|48936.3.peg.1586"/>
<name>A0A0B8ZXE2_9SPHN</name>
<protein>
    <recommendedName>
        <fullName evidence="4">Xaa-Pro aminopeptidase</fullName>
        <ecNumber evidence="4">3.4.11.9</ecNumber>
    </recommendedName>
</protein>
<dbReference type="EMBL" id="JRVC01000006">
    <property type="protein sequence ID" value="KHS47785.1"/>
    <property type="molecule type" value="Genomic_DNA"/>
</dbReference>
<accession>A0A0B8ZXE2</accession>
<comment type="similarity">
    <text evidence="3 10">Belongs to the peptidase M24B family.</text>
</comment>
<dbReference type="STRING" id="48936.NJ75_01582"/>
<dbReference type="Gene3D" id="3.90.230.10">
    <property type="entry name" value="Creatinase/methionine aminopeptidase superfamily"/>
    <property type="match status" value="1"/>
</dbReference>
<dbReference type="Pfam" id="PF00557">
    <property type="entry name" value="Peptidase_M24"/>
    <property type="match status" value="1"/>
</dbReference>
<evidence type="ECO:0000256" key="3">
    <source>
        <dbReference type="ARBA" id="ARBA00008766"/>
    </source>
</evidence>
<evidence type="ECO:0000256" key="4">
    <source>
        <dbReference type="ARBA" id="ARBA00012574"/>
    </source>
</evidence>
<comment type="cofactor">
    <cofactor evidence="2">
        <name>Mn(2+)</name>
        <dbReference type="ChEBI" id="CHEBI:29035"/>
    </cofactor>
</comment>
<keyword evidence="13" id="KW-0031">Aminopeptidase</keyword>
<dbReference type="InterPro" id="IPR029149">
    <property type="entry name" value="Creatin/AminoP/Spt16_N"/>
</dbReference>
<dbReference type="GO" id="GO:0030145">
    <property type="term" value="F:manganese ion binding"/>
    <property type="evidence" value="ECO:0007669"/>
    <property type="project" value="InterPro"/>
</dbReference>
<dbReference type="Pfam" id="PF05195">
    <property type="entry name" value="AMP_N"/>
    <property type="match status" value="1"/>
</dbReference>
<dbReference type="GO" id="GO:0070006">
    <property type="term" value="F:metalloaminopeptidase activity"/>
    <property type="evidence" value="ECO:0007669"/>
    <property type="project" value="InterPro"/>
</dbReference>
<dbReference type="Gene3D" id="3.40.350.10">
    <property type="entry name" value="Creatinase/prolidase N-terminal domain"/>
    <property type="match status" value="1"/>
</dbReference>
<comment type="catalytic activity">
    <reaction evidence="1">
        <text>Release of any N-terminal amino acid, including proline, that is linked to proline, even from a dipeptide or tripeptide.</text>
        <dbReference type="EC" id="3.4.11.9"/>
    </reaction>
</comment>
<dbReference type="AlphaFoldDB" id="A0A0B8ZXE2"/>
<feature type="chain" id="PRO_5002145359" description="Xaa-Pro aminopeptidase" evidence="11">
    <location>
        <begin position="26"/>
        <end position="442"/>
    </location>
</feature>
<gene>
    <name evidence="13" type="ORF">NJ75_01582</name>
</gene>
<evidence type="ECO:0000259" key="12">
    <source>
        <dbReference type="SMART" id="SM01011"/>
    </source>
</evidence>
<keyword evidence="14" id="KW-1185">Reference proteome</keyword>
<dbReference type="InterPro" id="IPR052433">
    <property type="entry name" value="X-Pro_dipept-like"/>
</dbReference>
<keyword evidence="7 13" id="KW-0378">Hydrolase</keyword>
<dbReference type="PROSITE" id="PS00491">
    <property type="entry name" value="PROLINE_PEPTIDASE"/>
    <property type="match status" value="1"/>
</dbReference>
<dbReference type="Proteomes" id="UP000031338">
    <property type="component" value="Unassembled WGS sequence"/>
</dbReference>
<keyword evidence="11" id="KW-0732">Signal</keyword>
<dbReference type="PROSITE" id="PS51318">
    <property type="entry name" value="TAT"/>
    <property type="match status" value="1"/>
</dbReference>
<dbReference type="PANTHER" id="PTHR43226">
    <property type="entry name" value="XAA-PRO AMINOPEPTIDASE 3"/>
    <property type="match status" value="1"/>
</dbReference>
<keyword evidence="5" id="KW-0645">Protease</keyword>
<evidence type="ECO:0000256" key="11">
    <source>
        <dbReference type="SAM" id="SignalP"/>
    </source>
</evidence>
<feature type="domain" description="Aminopeptidase P N-terminal" evidence="12">
    <location>
        <begin position="42"/>
        <end position="177"/>
    </location>
</feature>
<keyword evidence="8" id="KW-0482">Metalloprotease</keyword>